<evidence type="ECO:0000313" key="3">
    <source>
        <dbReference type="EMBL" id="RIV42768.1"/>
    </source>
</evidence>
<keyword evidence="2" id="KW-1133">Transmembrane helix</keyword>
<keyword evidence="6" id="KW-1185">Reference proteome</keyword>
<dbReference type="EMBL" id="QXFI01000033">
    <property type="protein sequence ID" value="RIV42768.1"/>
    <property type="molecule type" value="Genomic_DNA"/>
</dbReference>
<feature type="region of interest" description="Disordered" evidence="1">
    <location>
        <begin position="52"/>
        <end position="98"/>
    </location>
</feature>
<dbReference type="Proteomes" id="UP000266691">
    <property type="component" value="Unassembled WGS sequence"/>
</dbReference>
<proteinExistence type="predicted"/>
<reference evidence="3 5" key="1">
    <citation type="submission" date="2018-08" db="EMBL/GenBank/DDBJ databases">
        <title>Proposal of Muricauda 72 sp.nov. and Muricauda NH166 sp.nov., isolated from seawater.</title>
        <authorList>
            <person name="Cheng H."/>
            <person name="Wu Y.-H."/>
            <person name="Guo L.-L."/>
            <person name="Xu X.-W."/>
        </authorList>
    </citation>
    <scope>NUCLEOTIDE SEQUENCE [LARGE SCALE GENOMIC DNA]</scope>
    <source>
        <strain evidence="3 5">72</strain>
    </source>
</reference>
<feature type="transmembrane region" description="Helical" evidence="2">
    <location>
        <begin position="31"/>
        <end position="48"/>
    </location>
</feature>
<dbReference type="EMBL" id="VNWK01000033">
    <property type="protein sequence ID" value="TXJ91961.1"/>
    <property type="molecule type" value="Genomic_DNA"/>
</dbReference>
<protein>
    <recommendedName>
        <fullName evidence="7">DUF2933 domain-containing protein</fullName>
    </recommendedName>
</protein>
<dbReference type="AlphaFoldDB" id="A0A3A1NDX3"/>
<sequence>MMKGHWIWMVIGCGIPLLLIFFAPALGITGYNGIFAFILLMFAVHLLIPHGGHGRHGGHKSGSQGHAGHGGADHEHRKAESIAGTEEEEEEHKGHRHH</sequence>
<dbReference type="OrthoDB" id="1449788at2"/>
<comment type="caution">
    <text evidence="3">The sequence shown here is derived from an EMBL/GenBank/DDBJ whole genome shotgun (WGS) entry which is preliminary data.</text>
</comment>
<feature type="transmembrane region" description="Helical" evidence="2">
    <location>
        <begin position="7"/>
        <end position="25"/>
    </location>
</feature>
<evidence type="ECO:0000313" key="5">
    <source>
        <dbReference type="Proteomes" id="UP000266691"/>
    </source>
</evidence>
<organism evidence="3 5">
    <name type="scientific">Flagellimonas pelagia</name>
    <dbReference type="NCBI Taxonomy" id="2306998"/>
    <lineage>
        <taxon>Bacteria</taxon>
        <taxon>Pseudomonadati</taxon>
        <taxon>Bacteroidota</taxon>
        <taxon>Flavobacteriia</taxon>
        <taxon>Flavobacteriales</taxon>
        <taxon>Flavobacteriaceae</taxon>
        <taxon>Flagellimonas</taxon>
    </lineage>
</organism>
<evidence type="ECO:0000313" key="4">
    <source>
        <dbReference type="EMBL" id="TXJ91961.1"/>
    </source>
</evidence>
<name>A0A3A1NDX3_9FLAO</name>
<dbReference type="Proteomes" id="UP000321621">
    <property type="component" value="Unassembled WGS sequence"/>
</dbReference>
<evidence type="ECO:0000313" key="6">
    <source>
        <dbReference type="Proteomes" id="UP000321621"/>
    </source>
</evidence>
<accession>A0A3A1NDX3</accession>
<keyword evidence="2" id="KW-0472">Membrane</keyword>
<keyword evidence="2" id="KW-0812">Transmembrane</keyword>
<evidence type="ECO:0000256" key="2">
    <source>
        <dbReference type="SAM" id="Phobius"/>
    </source>
</evidence>
<evidence type="ECO:0008006" key="7">
    <source>
        <dbReference type="Google" id="ProtNLM"/>
    </source>
</evidence>
<reference evidence="4 6" key="2">
    <citation type="submission" date="2019-07" db="EMBL/GenBank/DDBJ databases">
        <title>Draft genome of two Muricauda strains isolated from deep sea.</title>
        <authorList>
            <person name="Sun C."/>
        </authorList>
    </citation>
    <scope>NUCLEOTIDE SEQUENCE [LARGE SCALE GENOMIC DNA]</scope>
    <source>
        <strain evidence="4 6">72</strain>
    </source>
</reference>
<evidence type="ECO:0000256" key="1">
    <source>
        <dbReference type="SAM" id="MobiDB-lite"/>
    </source>
</evidence>
<feature type="compositionally biased region" description="Basic and acidic residues" evidence="1">
    <location>
        <begin position="71"/>
        <end position="80"/>
    </location>
</feature>
<gene>
    <name evidence="3" type="ORF">D2V05_14190</name>
    <name evidence="4" type="ORF">FQ017_14060</name>
</gene>